<evidence type="ECO:0000313" key="2">
    <source>
        <dbReference type="EMBL" id="OAQ25496.1"/>
    </source>
</evidence>
<reference evidence="2 3" key="1">
    <citation type="submission" date="2016-05" db="EMBL/GenBank/DDBJ databases">
        <title>Genome sequencing reveals origins of a unique bacterial endosymbiosis in the earliest lineages of terrestrial Fungi.</title>
        <authorList>
            <consortium name="DOE Joint Genome Institute"/>
            <person name="Uehling J."/>
            <person name="Gryganskyi A."/>
            <person name="Hameed K."/>
            <person name="Tschaplinski T."/>
            <person name="Misztal P."/>
            <person name="Wu S."/>
            <person name="Desiro A."/>
            <person name="Vande Pol N."/>
            <person name="Du Z.-Y."/>
            <person name="Zienkiewicz A."/>
            <person name="Zienkiewicz K."/>
            <person name="Morin E."/>
            <person name="Tisserant E."/>
            <person name="Splivallo R."/>
            <person name="Hainaut M."/>
            <person name="Henrissat B."/>
            <person name="Ohm R."/>
            <person name="Kuo A."/>
            <person name="Yan J."/>
            <person name="Lipzen A."/>
            <person name="Nolan M."/>
            <person name="Labutti K."/>
            <person name="Barry K."/>
            <person name="Goldstein A."/>
            <person name="Labbe J."/>
            <person name="Schadt C."/>
            <person name="Tuskan G."/>
            <person name="Grigoriev I."/>
            <person name="Martin F."/>
            <person name="Vilgalys R."/>
            <person name="Bonito G."/>
        </authorList>
    </citation>
    <scope>NUCLEOTIDE SEQUENCE [LARGE SCALE GENOMIC DNA]</scope>
    <source>
        <strain evidence="2 3">AG-77</strain>
    </source>
</reference>
<dbReference type="AlphaFoldDB" id="A0A197JLX7"/>
<dbReference type="EMBL" id="KV442078">
    <property type="protein sequence ID" value="OAQ25496.1"/>
    <property type="molecule type" value="Genomic_DNA"/>
</dbReference>
<accession>A0A197JLX7</accession>
<evidence type="ECO:0008006" key="4">
    <source>
        <dbReference type="Google" id="ProtNLM"/>
    </source>
</evidence>
<feature type="signal peptide" evidence="1">
    <location>
        <begin position="1"/>
        <end position="25"/>
    </location>
</feature>
<keyword evidence="1" id="KW-0732">Signal</keyword>
<evidence type="ECO:0000313" key="3">
    <source>
        <dbReference type="Proteomes" id="UP000078512"/>
    </source>
</evidence>
<organism evidence="2 3">
    <name type="scientific">Linnemannia elongata AG-77</name>
    <dbReference type="NCBI Taxonomy" id="1314771"/>
    <lineage>
        <taxon>Eukaryota</taxon>
        <taxon>Fungi</taxon>
        <taxon>Fungi incertae sedis</taxon>
        <taxon>Mucoromycota</taxon>
        <taxon>Mortierellomycotina</taxon>
        <taxon>Mortierellomycetes</taxon>
        <taxon>Mortierellales</taxon>
        <taxon>Mortierellaceae</taxon>
        <taxon>Linnemannia</taxon>
    </lineage>
</organism>
<keyword evidence="3" id="KW-1185">Reference proteome</keyword>
<sequence>MMSVFFVSSFFVCLFLSFLSCCSHCCLVSCTECIQFPLYVSFEHYLDPEQNVLCLICMQNNTTCR</sequence>
<feature type="chain" id="PRO_5008276072" description="Secreted protein" evidence="1">
    <location>
        <begin position="26"/>
        <end position="65"/>
    </location>
</feature>
<proteinExistence type="predicted"/>
<protein>
    <recommendedName>
        <fullName evidence="4">Secreted protein</fullName>
    </recommendedName>
</protein>
<evidence type="ECO:0000256" key="1">
    <source>
        <dbReference type="SAM" id="SignalP"/>
    </source>
</evidence>
<dbReference type="Proteomes" id="UP000078512">
    <property type="component" value="Unassembled WGS sequence"/>
</dbReference>
<gene>
    <name evidence="2" type="ORF">K457DRAFT_141143</name>
</gene>
<name>A0A197JLX7_9FUNG</name>